<dbReference type="OrthoDB" id="28939at2759"/>
<evidence type="ECO:0000313" key="2">
    <source>
        <dbReference type="EMBL" id="OAQ24755.1"/>
    </source>
</evidence>
<keyword evidence="1" id="KW-0812">Transmembrane</keyword>
<reference evidence="2 3" key="1">
    <citation type="submission" date="2016-05" db="EMBL/GenBank/DDBJ databases">
        <title>Genome sequencing reveals origins of a unique bacterial endosymbiosis in the earliest lineages of terrestrial Fungi.</title>
        <authorList>
            <consortium name="DOE Joint Genome Institute"/>
            <person name="Uehling J."/>
            <person name="Gryganskyi A."/>
            <person name="Hameed K."/>
            <person name="Tschaplinski T."/>
            <person name="Misztal P."/>
            <person name="Wu S."/>
            <person name="Desiro A."/>
            <person name="Vande Pol N."/>
            <person name="Du Z.-Y."/>
            <person name="Zienkiewicz A."/>
            <person name="Zienkiewicz K."/>
            <person name="Morin E."/>
            <person name="Tisserant E."/>
            <person name="Splivallo R."/>
            <person name="Hainaut M."/>
            <person name="Henrissat B."/>
            <person name="Ohm R."/>
            <person name="Kuo A."/>
            <person name="Yan J."/>
            <person name="Lipzen A."/>
            <person name="Nolan M."/>
            <person name="Labutti K."/>
            <person name="Barry K."/>
            <person name="Goldstein A."/>
            <person name="Labbe J."/>
            <person name="Schadt C."/>
            <person name="Tuskan G."/>
            <person name="Grigoriev I."/>
            <person name="Martin F."/>
            <person name="Vilgalys R."/>
            <person name="Bonito G."/>
        </authorList>
    </citation>
    <scope>NUCLEOTIDE SEQUENCE [LARGE SCALE GENOMIC DNA]</scope>
    <source>
        <strain evidence="2 3">AG-77</strain>
    </source>
</reference>
<evidence type="ECO:0000256" key="1">
    <source>
        <dbReference type="SAM" id="Phobius"/>
    </source>
</evidence>
<dbReference type="Pfam" id="PF06677">
    <property type="entry name" value="Auto_anti-p27"/>
    <property type="match status" value="1"/>
</dbReference>
<keyword evidence="1" id="KW-0472">Membrane</keyword>
<name>A0A197JHY2_9FUNG</name>
<keyword evidence="3" id="KW-1185">Reference proteome</keyword>
<evidence type="ECO:0000313" key="3">
    <source>
        <dbReference type="Proteomes" id="UP000078512"/>
    </source>
</evidence>
<dbReference type="Proteomes" id="UP000078512">
    <property type="component" value="Unassembled WGS sequence"/>
</dbReference>
<organism evidence="2 3">
    <name type="scientific">Linnemannia elongata AG-77</name>
    <dbReference type="NCBI Taxonomy" id="1314771"/>
    <lineage>
        <taxon>Eukaryota</taxon>
        <taxon>Fungi</taxon>
        <taxon>Fungi incertae sedis</taxon>
        <taxon>Mucoromycota</taxon>
        <taxon>Mortierellomycotina</taxon>
        <taxon>Mortierellomycetes</taxon>
        <taxon>Mortierellales</taxon>
        <taxon>Mortierellaceae</taxon>
        <taxon>Linnemannia</taxon>
    </lineage>
</organism>
<dbReference type="InterPro" id="IPR009563">
    <property type="entry name" value="SSSCA1"/>
</dbReference>
<keyword evidence="1" id="KW-1133">Transmembrane helix</keyword>
<feature type="transmembrane region" description="Helical" evidence="1">
    <location>
        <begin position="64"/>
        <end position="85"/>
    </location>
</feature>
<dbReference type="AlphaFoldDB" id="A0A197JHY2"/>
<protein>
    <submittedName>
        <fullName evidence="2">Uncharacterized protein</fullName>
    </submittedName>
</protein>
<accession>A0A197JHY2</accession>
<proteinExistence type="predicted"/>
<gene>
    <name evidence="2" type="ORF">K457DRAFT_805349</name>
</gene>
<sequence>MDTDKVSAAMGNYMLQGWAMLNDGCPDCNVSCLNNNDSGFAASFGSSAFRSVVSLDTKKGLERLTFFCVSVSGCCFSFILAYLLVASLRVRVLSKKSGVEVK</sequence>
<dbReference type="EMBL" id="KV442088">
    <property type="protein sequence ID" value="OAQ24755.1"/>
    <property type="molecule type" value="Genomic_DNA"/>
</dbReference>